<dbReference type="Gene3D" id="1.25.40.10">
    <property type="entry name" value="Tetratricopeptide repeat domain"/>
    <property type="match status" value="1"/>
</dbReference>
<name>A0A1F6CR83_HANXR</name>
<dbReference type="InterPro" id="IPR011990">
    <property type="entry name" value="TPR-like_helical_dom_sf"/>
</dbReference>
<evidence type="ECO:0008006" key="3">
    <source>
        <dbReference type="Google" id="ProtNLM"/>
    </source>
</evidence>
<accession>A0A1F6CR83</accession>
<dbReference type="EMBL" id="MFKF01000174">
    <property type="protein sequence ID" value="OGG51654.1"/>
    <property type="molecule type" value="Genomic_DNA"/>
</dbReference>
<organism evidence="1 2">
    <name type="scientific">Handelsmanbacteria sp. (strain RIFCSPLOWO2_12_FULL_64_10)</name>
    <dbReference type="NCBI Taxonomy" id="1817868"/>
    <lineage>
        <taxon>Bacteria</taxon>
        <taxon>Candidatus Handelsmaniibacteriota</taxon>
    </lineage>
</organism>
<reference evidence="1 2" key="1">
    <citation type="journal article" date="2016" name="Nat. Commun.">
        <title>Thousands of microbial genomes shed light on interconnected biogeochemical processes in an aquifer system.</title>
        <authorList>
            <person name="Anantharaman K."/>
            <person name="Brown C.T."/>
            <person name="Hug L.A."/>
            <person name="Sharon I."/>
            <person name="Castelle C.J."/>
            <person name="Probst A.J."/>
            <person name="Thomas B.C."/>
            <person name="Singh A."/>
            <person name="Wilkins M.J."/>
            <person name="Karaoz U."/>
            <person name="Brodie E.L."/>
            <person name="Williams K.H."/>
            <person name="Hubbard S.S."/>
            <person name="Banfield J.F."/>
        </authorList>
    </citation>
    <scope>NUCLEOTIDE SEQUENCE [LARGE SCALE GENOMIC DNA]</scope>
    <source>
        <strain evidence="2">RIFCSPLOWO2_12_FULL_64_10</strain>
    </source>
</reference>
<proteinExistence type="predicted"/>
<dbReference type="AlphaFoldDB" id="A0A1F6CR83"/>
<dbReference type="Proteomes" id="UP000178606">
    <property type="component" value="Unassembled WGS sequence"/>
</dbReference>
<comment type="caution">
    <text evidence="1">The sequence shown here is derived from an EMBL/GenBank/DDBJ whole genome shotgun (WGS) entry which is preliminary data.</text>
</comment>
<dbReference type="SUPFAM" id="SSF48452">
    <property type="entry name" value="TPR-like"/>
    <property type="match status" value="1"/>
</dbReference>
<evidence type="ECO:0000313" key="2">
    <source>
        <dbReference type="Proteomes" id="UP000178606"/>
    </source>
</evidence>
<evidence type="ECO:0000313" key="1">
    <source>
        <dbReference type="EMBL" id="OGG51654.1"/>
    </source>
</evidence>
<protein>
    <recommendedName>
        <fullName evidence="3">Tetratricopeptide repeat protein</fullName>
    </recommendedName>
</protein>
<gene>
    <name evidence="1" type="ORF">A3F84_29360</name>
</gene>
<sequence>MTVVLIWTGGCAKKEEMREGERMAARARLLEDSPDSLAQAVALYGQVAERFTGLPAGQQARDRAERLTRVGEVYRRTGKTVVGDSAVIQVCREVLTIAPDYRPAIRRLGGLYHSQIDFVAQLASNPAWHNEGLMKQAWSLWQEQDRLWSRYDFRPQGEDREWGDRLCRSSQVVANMLSKYDRYADALATVERGLSYARTDAEAAQAKVYAAYYHFWLKHFEKTTHLAQEALDSGLLEKAEKARAYHAMGLGYTYLFQDSKDRGHLEKAIKALNESLLIEPQNPPARELLRTLRDAKEKLTAASSP</sequence>